<keyword evidence="1" id="KW-0812">Transmembrane</keyword>
<evidence type="ECO:0000313" key="2">
    <source>
        <dbReference type="EMBL" id="ALO66900.1"/>
    </source>
</evidence>
<gene>
    <name evidence="2" type="ORF">AS189_10785</name>
</gene>
<dbReference type="RefSeq" id="WP_062288591.1">
    <property type="nucleotide sequence ID" value="NZ_CP013200.1"/>
</dbReference>
<evidence type="ECO:0000313" key="3">
    <source>
        <dbReference type="Proteomes" id="UP000059574"/>
    </source>
</evidence>
<evidence type="ECO:0000256" key="1">
    <source>
        <dbReference type="SAM" id="Phobius"/>
    </source>
</evidence>
<name>A0A0S2LZL7_9MICC</name>
<protein>
    <submittedName>
        <fullName evidence="2">Uncharacterized protein</fullName>
    </submittedName>
</protein>
<sequence length="71" mass="7647">MDRACSAMLWLVKVVPPSFAGTIMLTSDSLIAGILRPTAAIVVGVLGFTLWLVHSLVASDAVKARSRRRPR</sequence>
<dbReference type="OrthoDB" id="9899792at2"/>
<feature type="transmembrane region" description="Helical" evidence="1">
    <location>
        <begin position="39"/>
        <end position="62"/>
    </location>
</feature>
<accession>A0A0S2LZL7</accession>
<reference evidence="3" key="1">
    <citation type="submission" date="2015-11" db="EMBL/GenBank/DDBJ databases">
        <authorList>
            <person name="Kumar R."/>
            <person name="Singh D."/>
            <person name="Swarnkar M.K."/>
            <person name="Singh A.K."/>
            <person name="Kumar S."/>
        </authorList>
    </citation>
    <scope>NUCLEOTIDE SEQUENCE [LARGE SCALE GENOMIC DNA]</scope>
    <source>
        <strain evidence="3">ERGS4:06</strain>
    </source>
</reference>
<keyword evidence="1" id="KW-1133">Transmembrane helix</keyword>
<proteinExistence type="predicted"/>
<dbReference type="EMBL" id="CP013200">
    <property type="protein sequence ID" value="ALO66900.1"/>
    <property type="molecule type" value="Genomic_DNA"/>
</dbReference>
<dbReference type="AlphaFoldDB" id="A0A0S2LZL7"/>
<reference evidence="2 3" key="2">
    <citation type="journal article" date="2016" name="J. Biotechnol.">
        <title>Complete genome sequence of Arthrobacter alpinus ERGS4:06, a yellow pigmented bacterium tolerant to cold and radiations isolated from Sikkim Himalaya.</title>
        <authorList>
            <person name="Kumar R."/>
            <person name="Singh D."/>
            <person name="Swarnkar M.K."/>
            <person name="Singh A.K."/>
            <person name="Kumar S."/>
        </authorList>
    </citation>
    <scope>NUCLEOTIDE SEQUENCE [LARGE SCALE GENOMIC DNA]</scope>
    <source>
        <strain evidence="2 3">ERGS4:06</strain>
    </source>
</reference>
<dbReference type="Proteomes" id="UP000059574">
    <property type="component" value="Chromosome"/>
</dbReference>
<keyword evidence="1" id="KW-0472">Membrane</keyword>
<organism evidence="2 3">
    <name type="scientific">Arthrobacter alpinus</name>
    <dbReference type="NCBI Taxonomy" id="656366"/>
    <lineage>
        <taxon>Bacteria</taxon>
        <taxon>Bacillati</taxon>
        <taxon>Actinomycetota</taxon>
        <taxon>Actinomycetes</taxon>
        <taxon>Micrococcales</taxon>
        <taxon>Micrococcaceae</taxon>
        <taxon>Arthrobacter</taxon>
    </lineage>
</organism>